<accession>A0ABT5VS16</accession>
<evidence type="ECO:0000256" key="5">
    <source>
        <dbReference type="ARBA" id="ARBA00023004"/>
    </source>
</evidence>
<protein>
    <submittedName>
        <fullName evidence="10">Nitrite/sulfite reductase</fullName>
    </submittedName>
</protein>
<feature type="domain" description="Nitrite/sulphite reductase 4Fe-4S" evidence="7">
    <location>
        <begin position="399"/>
        <end position="520"/>
    </location>
</feature>
<dbReference type="InterPro" id="IPR051329">
    <property type="entry name" value="NIR_SIR_4Fe-4S"/>
</dbReference>
<keyword evidence="2" id="KW-0349">Heme</keyword>
<gene>
    <name evidence="10" type="ORF">L3049_06135</name>
</gene>
<dbReference type="InterPro" id="IPR005117">
    <property type="entry name" value="NiRdtase/SiRdtase_haem-b_fer"/>
</dbReference>
<dbReference type="InterPro" id="IPR006067">
    <property type="entry name" value="NO2/SO3_Rdtase_4Fe4S_dom"/>
</dbReference>
<feature type="domain" description="Nitrite/Sulfite reductase ferredoxin-like" evidence="8">
    <location>
        <begin position="325"/>
        <end position="390"/>
    </location>
</feature>
<evidence type="ECO:0000256" key="6">
    <source>
        <dbReference type="ARBA" id="ARBA00023014"/>
    </source>
</evidence>
<organism evidence="10 11">
    <name type="scientific">Paralabilibaculum antarcticum</name>
    <dbReference type="NCBI Taxonomy" id="2912572"/>
    <lineage>
        <taxon>Bacteria</taxon>
        <taxon>Pseudomonadati</taxon>
        <taxon>Bacteroidota</taxon>
        <taxon>Bacteroidia</taxon>
        <taxon>Marinilabiliales</taxon>
        <taxon>Marinifilaceae</taxon>
        <taxon>Paralabilibaculum</taxon>
    </lineage>
</organism>
<dbReference type="InterPro" id="IPR045854">
    <property type="entry name" value="NO2/SO3_Rdtase_4Fe4S_sf"/>
</dbReference>
<feature type="domain" description="Nitrite/Sulfite reductase ferredoxin-like" evidence="8">
    <location>
        <begin position="47"/>
        <end position="113"/>
    </location>
</feature>
<dbReference type="Pfam" id="PF05168">
    <property type="entry name" value="HEPN"/>
    <property type="match status" value="1"/>
</dbReference>
<evidence type="ECO:0000256" key="1">
    <source>
        <dbReference type="ARBA" id="ARBA00022485"/>
    </source>
</evidence>
<reference evidence="10 11" key="1">
    <citation type="submission" date="2022-01" db="EMBL/GenBank/DDBJ databases">
        <title>Labilibaculum sp. nov, a marine bacterium isolated from Antarctica.</title>
        <authorList>
            <person name="Dai W."/>
        </authorList>
    </citation>
    <scope>NUCLEOTIDE SEQUENCE [LARGE SCALE GENOMIC DNA]</scope>
    <source>
        <strain evidence="10 11">DW002</strain>
    </source>
</reference>
<dbReference type="Pfam" id="PF01077">
    <property type="entry name" value="NIR_SIR"/>
    <property type="match status" value="2"/>
</dbReference>
<evidence type="ECO:0000256" key="4">
    <source>
        <dbReference type="ARBA" id="ARBA00023002"/>
    </source>
</evidence>
<keyword evidence="4" id="KW-0560">Oxidoreductase</keyword>
<feature type="domain" description="HEPN" evidence="9">
    <location>
        <begin position="584"/>
        <end position="657"/>
    </location>
</feature>
<feature type="domain" description="Nitrite/sulphite reductase 4Fe-4S" evidence="7">
    <location>
        <begin position="123"/>
        <end position="276"/>
    </location>
</feature>
<keyword evidence="11" id="KW-1185">Reference proteome</keyword>
<dbReference type="InterPro" id="IPR006066">
    <property type="entry name" value="NO2/SO3_Rdtase_FeS/sirohaem_BS"/>
</dbReference>
<proteinExistence type="predicted"/>
<keyword evidence="5" id="KW-0408">Iron</keyword>
<sequence length="691" mass="77565">MTILNSTNPSQSVKNDIKELESKIQLFKNGSIDQESFKGFHSIRGIHGQRQKGVQMVRIKIPYGRITGQQLTKIAELVDQFANGMLHITTRQDIQIYSVKIKDTPAIWSELDKVGLTIREACGHTVRNITASPFSGIDPKETFDVSPYAQALYEYILWNPFGQKLGRKLKFSFSSNEEDEGLSFIHDLGFIPKIKIISGEEKRGFKVMIGGGLGVSPKLADVATEFIPEDELIPFTEAVIRVFDRYGERNNRAKSRLKFLIKELGLSLVIQLINEEKIAVKHEKFVISRESYNQIVPNLKAGNTKDIEILNEDKYLLWLQTNVSKQKQEGFNAIQIKLTIGNIDSDTARKLAGIVKLYAADDIRLSITQGLILKFVTNENLKGIFNLLNEIGLAEPGADSTADVTSCPGTDTCVRAITNTSKLSAEIERVIIDEFPELIGDKNLRIKLSGCPNSCGQQSIASIGFHGTIFSVDGRQAPGSQIMLGGGITGDGNGVFSEKVIKIPAKRVPDALRIILSDFTKNNLDDKTFNEYYNEKTKTFYFDLLTPLTNKTNLIESDFYDWGNDKKFETNKIATAPVVDINWAERFTNEAKNRFEESDIAYENEEYADAIFHNYAALISIAKSILIKNKIAVNTEIEVINDFDNLITSKKITSKENSFKDTILLINKQRPAKAFADKYISKTRKFIEIDF</sequence>
<dbReference type="SUPFAM" id="SSF56014">
    <property type="entry name" value="Nitrite and sulphite reductase 4Fe-4S domain-like"/>
    <property type="match status" value="2"/>
</dbReference>
<evidence type="ECO:0000256" key="2">
    <source>
        <dbReference type="ARBA" id="ARBA00022617"/>
    </source>
</evidence>
<dbReference type="RefSeq" id="WP_275108924.1">
    <property type="nucleotide sequence ID" value="NZ_JAKJSC010000001.1"/>
</dbReference>
<keyword evidence="1" id="KW-0004">4Fe-4S</keyword>
<comment type="caution">
    <text evidence="10">The sequence shown here is derived from an EMBL/GenBank/DDBJ whole genome shotgun (WGS) entry which is preliminary data.</text>
</comment>
<dbReference type="InterPro" id="IPR036136">
    <property type="entry name" value="Nit/Sulf_reduc_fer-like_dom_sf"/>
</dbReference>
<evidence type="ECO:0000259" key="8">
    <source>
        <dbReference type="Pfam" id="PF03460"/>
    </source>
</evidence>
<dbReference type="Gene3D" id="3.30.413.10">
    <property type="entry name" value="Sulfite Reductase Hemoprotein, domain 1"/>
    <property type="match status" value="2"/>
</dbReference>
<dbReference type="Gene3D" id="3.90.480.10">
    <property type="entry name" value="Sulfite Reductase Hemoprotein,Domain 2"/>
    <property type="match status" value="1"/>
</dbReference>
<keyword evidence="6" id="KW-0411">Iron-sulfur</keyword>
<dbReference type="PANTHER" id="PTHR32439">
    <property type="entry name" value="FERREDOXIN--NITRITE REDUCTASE, CHLOROPLASTIC"/>
    <property type="match status" value="1"/>
</dbReference>
<evidence type="ECO:0000313" key="11">
    <source>
        <dbReference type="Proteomes" id="UP001528920"/>
    </source>
</evidence>
<dbReference type="SUPFAM" id="SSF55124">
    <property type="entry name" value="Nitrite/Sulfite reductase N-terminal domain-like"/>
    <property type="match status" value="2"/>
</dbReference>
<dbReference type="Pfam" id="PF03460">
    <property type="entry name" value="NIR_SIR_ferr"/>
    <property type="match status" value="2"/>
</dbReference>
<keyword evidence="3" id="KW-0479">Metal-binding</keyword>
<evidence type="ECO:0000259" key="9">
    <source>
        <dbReference type="Pfam" id="PF05168"/>
    </source>
</evidence>
<dbReference type="EMBL" id="JAKJSC010000001">
    <property type="protein sequence ID" value="MDE5417582.1"/>
    <property type="molecule type" value="Genomic_DNA"/>
</dbReference>
<evidence type="ECO:0000259" key="7">
    <source>
        <dbReference type="Pfam" id="PF01077"/>
    </source>
</evidence>
<evidence type="ECO:0000256" key="3">
    <source>
        <dbReference type="ARBA" id="ARBA00022723"/>
    </source>
</evidence>
<name>A0ABT5VS16_9BACT</name>
<evidence type="ECO:0000313" key="10">
    <source>
        <dbReference type="EMBL" id="MDE5417582.1"/>
    </source>
</evidence>
<dbReference type="PRINTS" id="PR00397">
    <property type="entry name" value="SIROHAEM"/>
</dbReference>
<dbReference type="Proteomes" id="UP001528920">
    <property type="component" value="Unassembled WGS sequence"/>
</dbReference>
<dbReference type="InterPro" id="IPR007842">
    <property type="entry name" value="HEPN_dom"/>
</dbReference>
<dbReference type="PANTHER" id="PTHR32439:SF9">
    <property type="entry name" value="BLR3264 PROTEIN"/>
    <property type="match status" value="1"/>
</dbReference>